<dbReference type="PANTHER" id="PTHR10672">
    <property type="entry name" value="ADDUCIN"/>
    <property type="match status" value="1"/>
</dbReference>
<dbReference type="SUPFAM" id="SSF53639">
    <property type="entry name" value="AraD/HMP-PK domain-like"/>
    <property type="match status" value="1"/>
</dbReference>
<dbReference type="SMART" id="SM01007">
    <property type="entry name" value="Aldolase_II"/>
    <property type="match status" value="1"/>
</dbReference>
<proteinExistence type="predicted"/>
<dbReference type="Proteomes" id="UP001383192">
    <property type="component" value="Unassembled WGS sequence"/>
</dbReference>
<protein>
    <recommendedName>
        <fullName evidence="1">Class II aldolase/adducin N-terminal domain-containing protein</fullName>
    </recommendedName>
</protein>
<dbReference type="Gene3D" id="3.40.225.10">
    <property type="entry name" value="Class II aldolase/adducin N-terminal domain"/>
    <property type="match status" value="1"/>
</dbReference>
<evidence type="ECO:0000313" key="3">
    <source>
        <dbReference type="Proteomes" id="UP001383192"/>
    </source>
</evidence>
<dbReference type="InterPro" id="IPR051017">
    <property type="entry name" value="Aldolase-II_Adducin_sf"/>
</dbReference>
<dbReference type="InterPro" id="IPR001303">
    <property type="entry name" value="Aldolase_II/adducin_N"/>
</dbReference>
<dbReference type="FunFam" id="3.40.225.10:FF:000009">
    <property type="entry name" value="Class II aldolase/adducin N-terminal"/>
    <property type="match status" value="1"/>
</dbReference>
<feature type="domain" description="Class II aldolase/adducin N-terminal" evidence="1">
    <location>
        <begin position="49"/>
        <end position="232"/>
    </location>
</feature>
<dbReference type="AlphaFoldDB" id="A0AAW0C098"/>
<dbReference type="GO" id="GO:0051015">
    <property type="term" value="F:actin filament binding"/>
    <property type="evidence" value="ECO:0007669"/>
    <property type="project" value="TreeGrafter"/>
</dbReference>
<dbReference type="InterPro" id="IPR036409">
    <property type="entry name" value="Aldolase_II/adducin_N_sf"/>
</dbReference>
<dbReference type="EMBL" id="JAYKXP010000065">
    <property type="protein sequence ID" value="KAK7032428.1"/>
    <property type="molecule type" value="Genomic_DNA"/>
</dbReference>
<keyword evidence="3" id="KW-1185">Reference proteome</keyword>
<organism evidence="2 3">
    <name type="scientific">Paramarasmius palmivorus</name>
    <dbReference type="NCBI Taxonomy" id="297713"/>
    <lineage>
        <taxon>Eukaryota</taxon>
        <taxon>Fungi</taxon>
        <taxon>Dikarya</taxon>
        <taxon>Basidiomycota</taxon>
        <taxon>Agaricomycotina</taxon>
        <taxon>Agaricomycetes</taxon>
        <taxon>Agaricomycetidae</taxon>
        <taxon>Agaricales</taxon>
        <taxon>Marasmiineae</taxon>
        <taxon>Marasmiaceae</taxon>
        <taxon>Paramarasmius</taxon>
    </lineage>
</organism>
<dbReference type="NCBIfam" id="NF004855">
    <property type="entry name" value="PRK06208.1"/>
    <property type="match status" value="1"/>
</dbReference>
<dbReference type="PANTHER" id="PTHR10672:SF40">
    <property type="entry name" value="CLASS II ALDOLASE_ADDUCIN DOMAIN PROTEIN (AFU_ORTHOLOGUE AFUA_3G09800)"/>
    <property type="match status" value="1"/>
</dbReference>
<dbReference type="GO" id="GO:0005856">
    <property type="term" value="C:cytoskeleton"/>
    <property type="evidence" value="ECO:0007669"/>
    <property type="project" value="TreeGrafter"/>
</dbReference>
<accession>A0AAW0C098</accession>
<name>A0AAW0C098_9AGAR</name>
<reference evidence="2 3" key="1">
    <citation type="submission" date="2024-01" db="EMBL/GenBank/DDBJ databases">
        <title>A draft genome for a cacao thread blight-causing isolate of Paramarasmius palmivorus.</title>
        <authorList>
            <person name="Baruah I.K."/>
            <person name="Bukari Y."/>
            <person name="Amoako-Attah I."/>
            <person name="Meinhardt L.W."/>
            <person name="Bailey B.A."/>
            <person name="Cohen S.P."/>
        </authorList>
    </citation>
    <scope>NUCLEOTIDE SEQUENCE [LARGE SCALE GENOMIC DNA]</scope>
    <source>
        <strain evidence="2 3">GH-12</strain>
    </source>
</reference>
<comment type="caution">
    <text evidence="2">The sequence shown here is derived from an EMBL/GenBank/DDBJ whole genome shotgun (WGS) entry which is preliminary data.</text>
</comment>
<evidence type="ECO:0000313" key="2">
    <source>
        <dbReference type="EMBL" id="KAK7032428.1"/>
    </source>
</evidence>
<dbReference type="Pfam" id="PF00596">
    <property type="entry name" value="Aldolase_II"/>
    <property type="match status" value="1"/>
</dbReference>
<sequence length="303" mass="33642">MAYLPKARLMQIFLDLEARYLASGVGTKRGKSGVPKFDDKYEKREWIKCHLAAAFRFWGKLGYAEGTSGHITVRDPVLQDHYWMNPLGMHYSMIKKSDLVLVSPEGYVSSEGAQLPINTAGYWIHSAIHKARPDVVAAAHCHSFYGKTWSAFGRPIDILQQDACVFYENLSVYNSYGGIVLASDEGTNIAAALGPTNKTCILRNHGLLTLGNTIDECVYLSSLLEKHCKLQLMAEAAAANGIPKIIIDDDDARYNAETEGDWEALYAAVDTFPIATFFADSLPSQFQPEYDLLVKETNGEFLQ</sequence>
<evidence type="ECO:0000259" key="1">
    <source>
        <dbReference type="SMART" id="SM01007"/>
    </source>
</evidence>
<gene>
    <name evidence="2" type="ORF">VNI00_013176</name>
</gene>